<sequence length="151" mass="16297">MNVSGLNIYVGHAASQTSSTWSIPNTSVTPIPPNFTNKQMHVSDGPGSTPEISSKANSQSKFACDFLLNPGWNPVASHELFGQNKQPTLNTLLGSQVHVGHEKWVDGGLQKRPLENLTWSGILEGNPGLTLHQNIGPKGKTFQSQKPIKDC</sequence>
<organism evidence="2 3">
    <name type="scientific">Austropuccinia psidii MF-1</name>
    <dbReference type="NCBI Taxonomy" id="1389203"/>
    <lineage>
        <taxon>Eukaryota</taxon>
        <taxon>Fungi</taxon>
        <taxon>Dikarya</taxon>
        <taxon>Basidiomycota</taxon>
        <taxon>Pucciniomycotina</taxon>
        <taxon>Pucciniomycetes</taxon>
        <taxon>Pucciniales</taxon>
        <taxon>Sphaerophragmiaceae</taxon>
        <taxon>Austropuccinia</taxon>
    </lineage>
</organism>
<evidence type="ECO:0000256" key="1">
    <source>
        <dbReference type="SAM" id="MobiDB-lite"/>
    </source>
</evidence>
<dbReference type="EMBL" id="AVOT02035207">
    <property type="protein sequence ID" value="MBW0529495.1"/>
    <property type="molecule type" value="Genomic_DNA"/>
</dbReference>
<reference evidence="2" key="1">
    <citation type="submission" date="2021-03" db="EMBL/GenBank/DDBJ databases">
        <title>Draft genome sequence of rust myrtle Austropuccinia psidii MF-1, a brazilian biotype.</title>
        <authorList>
            <person name="Quecine M.C."/>
            <person name="Pachon D.M.R."/>
            <person name="Bonatelli M.L."/>
            <person name="Correr F.H."/>
            <person name="Franceschini L.M."/>
            <person name="Leite T.F."/>
            <person name="Margarido G.R.A."/>
            <person name="Almeida C.A."/>
            <person name="Ferrarezi J.A."/>
            <person name="Labate C.A."/>
        </authorList>
    </citation>
    <scope>NUCLEOTIDE SEQUENCE</scope>
    <source>
        <strain evidence="2">MF-1</strain>
    </source>
</reference>
<name>A0A9Q3I7U9_9BASI</name>
<evidence type="ECO:0000313" key="2">
    <source>
        <dbReference type="EMBL" id="MBW0529495.1"/>
    </source>
</evidence>
<feature type="compositionally biased region" description="Polar residues" evidence="1">
    <location>
        <begin position="19"/>
        <end position="40"/>
    </location>
</feature>
<comment type="caution">
    <text evidence="2">The sequence shown here is derived from an EMBL/GenBank/DDBJ whole genome shotgun (WGS) entry which is preliminary data.</text>
</comment>
<dbReference type="Proteomes" id="UP000765509">
    <property type="component" value="Unassembled WGS sequence"/>
</dbReference>
<gene>
    <name evidence="2" type="ORF">O181_069210</name>
</gene>
<dbReference type="AlphaFoldDB" id="A0A9Q3I7U9"/>
<evidence type="ECO:0000313" key="3">
    <source>
        <dbReference type="Proteomes" id="UP000765509"/>
    </source>
</evidence>
<feature type="region of interest" description="Disordered" evidence="1">
    <location>
        <begin position="19"/>
        <end position="55"/>
    </location>
</feature>
<protein>
    <submittedName>
        <fullName evidence="2">Uncharacterized protein</fullName>
    </submittedName>
</protein>
<accession>A0A9Q3I7U9</accession>
<proteinExistence type="predicted"/>
<keyword evidence="3" id="KW-1185">Reference proteome</keyword>